<reference evidence="4" key="1">
    <citation type="journal article" date="2019" name="Int. J. Syst. Evol. Microbiol.">
        <title>The Global Catalogue of Microorganisms (GCM) 10K type strain sequencing project: providing services to taxonomists for standard genome sequencing and annotation.</title>
        <authorList>
            <consortium name="The Broad Institute Genomics Platform"/>
            <consortium name="The Broad Institute Genome Sequencing Center for Infectious Disease"/>
            <person name="Wu L."/>
            <person name="Ma J."/>
        </authorList>
    </citation>
    <scope>NUCLEOTIDE SEQUENCE [LARGE SCALE GENOMIC DNA]</scope>
    <source>
        <strain evidence="4">KCTC 42986</strain>
    </source>
</reference>
<dbReference type="RefSeq" id="WP_390331561.1">
    <property type="nucleotide sequence ID" value="NZ_JBHRTP010000032.1"/>
</dbReference>
<evidence type="ECO:0000256" key="1">
    <source>
        <dbReference type="PROSITE-ProRule" id="PRU00325"/>
    </source>
</evidence>
<sequence length="612" mass="68739">MSIHPQTDWRTVLSDSTLLALAGNAVFRRGQTYACSGAISAAELSYPDASITLKAQVRGTRAYTVELSVAADEQLEGDCDCPHAEDGNFCKHQVAVAMQLRQLLEGAELTIDPEAQKKVAAASKRAQTQASKRDALLKFLQEQTAQTLAERLWQIAEHDRYIMADLKAWFALSDVRQDGKSLKTALSNILKSQGFLDWYACTAYARRAEQILPLLEKTLQNEPLLARTGCEHALRCLYRVAEHADDSNGEIGGVLGAVMDLLLRSLEAVPPTAAWIENWFALMDADPWGLWNEAAVLEAAGPALVHAYSEKVAQDWQKWQVSQPKQETGKATASREAAYFSYDYVRSTLRRRYMQDLQRQGDVLAVIALMQDSARENHEHLELIKYCEDQNKMREALQFAQQAYTRYPDHFAVVDALLRCYDRDGWDNEAYAIRRKQLEKSPTVANYQAVLKNAKTAGLDVALVREGLFFWQIQEEQQALKKPAYQQRLALPNSDNKRGGNAGLVVSARVGWLLAENRVEEALALVQIPNRCAPELLHAIASRLPSSENQRAVVLLLRLFEHAMPGASTPYTQALDLIREILPRMPDSAQWLSQLRMQYKAKRNFIKGLAEL</sequence>
<evidence type="ECO:0000313" key="3">
    <source>
        <dbReference type="EMBL" id="MFC3108569.1"/>
    </source>
</evidence>
<keyword evidence="4" id="KW-1185">Reference proteome</keyword>
<proteinExistence type="predicted"/>
<evidence type="ECO:0000259" key="2">
    <source>
        <dbReference type="PROSITE" id="PS50966"/>
    </source>
</evidence>
<accession>A0ABV7F319</accession>
<protein>
    <submittedName>
        <fullName evidence="3">SWIM zinc finger domain-containing protein</fullName>
    </submittedName>
</protein>
<evidence type="ECO:0000313" key="4">
    <source>
        <dbReference type="Proteomes" id="UP001595530"/>
    </source>
</evidence>
<dbReference type="PROSITE" id="PS50966">
    <property type="entry name" value="ZF_SWIM"/>
    <property type="match status" value="1"/>
</dbReference>
<keyword evidence="1" id="KW-0863">Zinc-finger</keyword>
<organism evidence="3 4">
    <name type="scientific">Undibacterium arcticum</name>
    <dbReference type="NCBI Taxonomy" id="1762892"/>
    <lineage>
        <taxon>Bacteria</taxon>
        <taxon>Pseudomonadati</taxon>
        <taxon>Pseudomonadota</taxon>
        <taxon>Betaproteobacteria</taxon>
        <taxon>Burkholderiales</taxon>
        <taxon>Oxalobacteraceae</taxon>
        <taxon>Undibacterium</taxon>
    </lineage>
</organism>
<dbReference type="Proteomes" id="UP001595530">
    <property type="component" value="Unassembled WGS sequence"/>
</dbReference>
<keyword evidence="1" id="KW-0862">Zinc</keyword>
<dbReference type="Pfam" id="PF04434">
    <property type="entry name" value="SWIM"/>
    <property type="match status" value="1"/>
</dbReference>
<name>A0ABV7F319_9BURK</name>
<comment type="caution">
    <text evidence="3">The sequence shown here is derived from an EMBL/GenBank/DDBJ whole genome shotgun (WGS) entry which is preliminary data.</text>
</comment>
<dbReference type="InterPro" id="IPR007527">
    <property type="entry name" value="Znf_SWIM"/>
</dbReference>
<keyword evidence="1" id="KW-0479">Metal-binding</keyword>
<gene>
    <name evidence="3" type="ORF">ACFOFO_11445</name>
</gene>
<feature type="domain" description="SWIM-type" evidence="2">
    <location>
        <begin position="63"/>
        <end position="101"/>
    </location>
</feature>
<dbReference type="EMBL" id="JBHRTP010000032">
    <property type="protein sequence ID" value="MFC3108569.1"/>
    <property type="molecule type" value="Genomic_DNA"/>
</dbReference>